<reference evidence="2 3" key="1">
    <citation type="submission" date="2014-04" db="EMBL/GenBank/DDBJ databases">
        <authorList>
            <consortium name="DOE Joint Genome Institute"/>
            <person name="Kuo A."/>
            <person name="Girlanda M."/>
            <person name="Perotto S."/>
            <person name="Kohler A."/>
            <person name="Nagy L.G."/>
            <person name="Floudas D."/>
            <person name="Copeland A."/>
            <person name="Barry K.W."/>
            <person name="Cichocki N."/>
            <person name="Veneault-Fourrey C."/>
            <person name="LaButti K."/>
            <person name="Lindquist E.A."/>
            <person name="Lipzen A."/>
            <person name="Lundell T."/>
            <person name="Morin E."/>
            <person name="Murat C."/>
            <person name="Sun H."/>
            <person name="Tunlid A."/>
            <person name="Henrissat B."/>
            <person name="Grigoriev I.V."/>
            <person name="Hibbett D.S."/>
            <person name="Martin F."/>
            <person name="Nordberg H.P."/>
            <person name="Cantor M.N."/>
            <person name="Hua S.X."/>
        </authorList>
    </citation>
    <scope>NUCLEOTIDE SEQUENCE [LARGE SCALE GENOMIC DNA]</scope>
    <source>
        <strain evidence="2 3">MUT 4182</strain>
    </source>
</reference>
<gene>
    <name evidence="2" type="ORF">M407DRAFT_12348</name>
</gene>
<proteinExistence type="predicted"/>
<feature type="compositionally biased region" description="Acidic residues" evidence="1">
    <location>
        <begin position="574"/>
        <end position="587"/>
    </location>
</feature>
<dbReference type="Proteomes" id="UP000054248">
    <property type="component" value="Unassembled WGS sequence"/>
</dbReference>
<sequence>MAQDKDIENSPPPSYRATLPAVHVVHYEISSPTNPIAASAHHFPSNPQPHCDGQAQGNHIASPFASINTHRGLASSSQSGACERTLPCSICLQSRPTSPIHLTCRHSICASHSKEFTLSFRRWCRDYPELAGGSITDLFRAGPGVSFLEYQLDNYFEFAQTASEHEDTESEENTDHSSGSSPFLKSPTGSFVEAVSGDSEATHLSVVNTINGGIQSVMADVAVQTSPPALLFQEPLTVSAPKYLGLPNPPASPFTTTLLSEEAGPDSPTMAPQPGATSSLPLFAAHPRSPDAASLDSSSSSGSSYRSYLACSRSEMEEAIRHTEEKAALYYGRQSQLATISSGSGLASYLNEAVLTHLFSALSYICVQFSGVRITILCQREGRSMPKKSGAKPSAANNRHILCSCCNLVLHRTVVWRHQTRRQTRQALAATTAAATRAFARRKNRKRSPSIASTISFSSVSDLNEEELARDGVVLQLADDYPWLTVGGGLGCNSNSAEEGGLAAEGEVDLNEEVEQGRRDEDETGSALGTGGEDNDLGQGGNEDEGDDSDDWEPEEEVDGGQEGSDSASFCSWSDDEDRDDSFEEPICEGTAPWWMDREPMLGAYWELEMARTRKC</sequence>
<feature type="compositionally biased region" description="Polar residues" evidence="1">
    <location>
        <begin position="176"/>
        <end position="185"/>
    </location>
</feature>
<feature type="compositionally biased region" description="Acidic residues" evidence="1">
    <location>
        <begin position="542"/>
        <end position="560"/>
    </location>
</feature>
<keyword evidence="3" id="KW-1185">Reference proteome</keyword>
<dbReference type="HOGENOM" id="CLU_443583_0_0_1"/>
<feature type="compositionally biased region" description="Low complexity" evidence="1">
    <location>
        <begin position="290"/>
        <end position="304"/>
    </location>
</feature>
<feature type="region of interest" description="Disordered" evidence="1">
    <location>
        <begin position="253"/>
        <end position="304"/>
    </location>
</feature>
<feature type="region of interest" description="Disordered" evidence="1">
    <location>
        <begin position="497"/>
        <end position="591"/>
    </location>
</feature>
<dbReference type="AlphaFoldDB" id="A0A0C3L7G8"/>
<name>A0A0C3L7G8_9AGAM</name>
<evidence type="ECO:0000313" key="3">
    <source>
        <dbReference type="Proteomes" id="UP000054248"/>
    </source>
</evidence>
<organism evidence="2 3">
    <name type="scientific">Tulasnella calospora MUT 4182</name>
    <dbReference type="NCBI Taxonomy" id="1051891"/>
    <lineage>
        <taxon>Eukaryota</taxon>
        <taxon>Fungi</taxon>
        <taxon>Dikarya</taxon>
        <taxon>Basidiomycota</taxon>
        <taxon>Agaricomycotina</taxon>
        <taxon>Agaricomycetes</taxon>
        <taxon>Cantharellales</taxon>
        <taxon>Tulasnellaceae</taxon>
        <taxon>Tulasnella</taxon>
    </lineage>
</organism>
<protein>
    <submittedName>
        <fullName evidence="2">Uncharacterized protein</fullName>
    </submittedName>
</protein>
<feature type="region of interest" description="Disordered" evidence="1">
    <location>
        <begin position="162"/>
        <end position="185"/>
    </location>
</feature>
<accession>A0A0C3L7G8</accession>
<evidence type="ECO:0000313" key="2">
    <source>
        <dbReference type="EMBL" id="KIO17432.1"/>
    </source>
</evidence>
<evidence type="ECO:0000256" key="1">
    <source>
        <dbReference type="SAM" id="MobiDB-lite"/>
    </source>
</evidence>
<reference evidence="3" key="2">
    <citation type="submission" date="2015-01" db="EMBL/GenBank/DDBJ databases">
        <title>Evolutionary Origins and Diversification of the Mycorrhizal Mutualists.</title>
        <authorList>
            <consortium name="DOE Joint Genome Institute"/>
            <consortium name="Mycorrhizal Genomics Consortium"/>
            <person name="Kohler A."/>
            <person name="Kuo A."/>
            <person name="Nagy L.G."/>
            <person name="Floudas D."/>
            <person name="Copeland A."/>
            <person name="Barry K.W."/>
            <person name="Cichocki N."/>
            <person name="Veneault-Fourrey C."/>
            <person name="LaButti K."/>
            <person name="Lindquist E.A."/>
            <person name="Lipzen A."/>
            <person name="Lundell T."/>
            <person name="Morin E."/>
            <person name="Murat C."/>
            <person name="Riley R."/>
            <person name="Ohm R."/>
            <person name="Sun H."/>
            <person name="Tunlid A."/>
            <person name="Henrissat B."/>
            <person name="Grigoriev I.V."/>
            <person name="Hibbett D.S."/>
            <person name="Martin F."/>
        </authorList>
    </citation>
    <scope>NUCLEOTIDE SEQUENCE [LARGE SCALE GENOMIC DNA]</scope>
    <source>
        <strain evidence="3">MUT 4182</strain>
    </source>
</reference>
<dbReference type="EMBL" id="KN823385">
    <property type="protein sequence ID" value="KIO17432.1"/>
    <property type="molecule type" value="Genomic_DNA"/>
</dbReference>